<keyword evidence="12" id="KW-0732">Signal</keyword>
<dbReference type="Pfam" id="PF07715">
    <property type="entry name" value="Plug"/>
    <property type="match status" value="1"/>
</dbReference>
<keyword evidence="3 11" id="KW-1134">Transmembrane beta strand</keyword>
<evidence type="ECO:0000256" key="5">
    <source>
        <dbReference type="ARBA" id="ARBA00022692"/>
    </source>
</evidence>
<dbReference type="InterPro" id="IPR039426">
    <property type="entry name" value="TonB-dep_rcpt-like"/>
</dbReference>
<reference evidence="14 15" key="1">
    <citation type="submission" date="2019-07" db="EMBL/GenBank/DDBJ databases">
        <title>Full genome sequence of Sphingomonas sp. 4R-6-7(HKS19).</title>
        <authorList>
            <person name="Im W.-T."/>
        </authorList>
    </citation>
    <scope>NUCLEOTIDE SEQUENCE [LARGE SCALE GENOMIC DNA]</scope>
    <source>
        <strain evidence="14 15">HKS19</strain>
    </source>
</reference>
<feature type="chain" id="PRO_5022921579" evidence="12">
    <location>
        <begin position="28"/>
        <end position="780"/>
    </location>
</feature>
<evidence type="ECO:0000313" key="14">
    <source>
        <dbReference type="EMBL" id="QDZ08627.1"/>
    </source>
</evidence>
<dbReference type="OrthoDB" id="9760333at2"/>
<dbReference type="EMBL" id="CP042306">
    <property type="protein sequence ID" value="QDZ08627.1"/>
    <property type="molecule type" value="Genomic_DNA"/>
</dbReference>
<dbReference type="Proteomes" id="UP000315673">
    <property type="component" value="Chromosome"/>
</dbReference>
<keyword evidence="9 11" id="KW-0472">Membrane</keyword>
<dbReference type="Gene3D" id="2.40.170.20">
    <property type="entry name" value="TonB-dependent receptor, beta-barrel domain"/>
    <property type="match status" value="1"/>
</dbReference>
<keyword evidence="6" id="KW-0408">Iron</keyword>
<keyword evidence="4" id="KW-0410">Iron transport</keyword>
<dbReference type="PANTHER" id="PTHR32552:SF81">
    <property type="entry name" value="TONB-DEPENDENT OUTER MEMBRANE RECEPTOR"/>
    <property type="match status" value="1"/>
</dbReference>
<keyword evidence="2 11" id="KW-0813">Transport</keyword>
<evidence type="ECO:0000256" key="7">
    <source>
        <dbReference type="ARBA" id="ARBA00023065"/>
    </source>
</evidence>
<dbReference type="InterPro" id="IPR012910">
    <property type="entry name" value="Plug_dom"/>
</dbReference>
<dbReference type="InterPro" id="IPR036942">
    <property type="entry name" value="Beta-barrel_TonB_sf"/>
</dbReference>
<evidence type="ECO:0000256" key="2">
    <source>
        <dbReference type="ARBA" id="ARBA00022448"/>
    </source>
</evidence>
<dbReference type="CDD" id="cd01347">
    <property type="entry name" value="ligand_gated_channel"/>
    <property type="match status" value="1"/>
</dbReference>
<keyword evidence="7" id="KW-0406">Ion transport</keyword>
<evidence type="ECO:0000256" key="1">
    <source>
        <dbReference type="ARBA" id="ARBA00004571"/>
    </source>
</evidence>
<protein>
    <submittedName>
        <fullName evidence="14">TonB-dependent receptor</fullName>
    </submittedName>
</protein>
<dbReference type="PROSITE" id="PS51318">
    <property type="entry name" value="TAT"/>
    <property type="match status" value="1"/>
</dbReference>
<name>A0A5B8LK49_9SPHN</name>
<evidence type="ECO:0000256" key="6">
    <source>
        <dbReference type="ARBA" id="ARBA00023004"/>
    </source>
</evidence>
<evidence type="ECO:0000256" key="9">
    <source>
        <dbReference type="ARBA" id="ARBA00023136"/>
    </source>
</evidence>
<evidence type="ECO:0000256" key="4">
    <source>
        <dbReference type="ARBA" id="ARBA00022496"/>
    </source>
</evidence>
<organism evidence="14 15">
    <name type="scientific">Sphingomonas panacisoli</name>
    <dbReference type="NCBI Taxonomy" id="1813879"/>
    <lineage>
        <taxon>Bacteria</taxon>
        <taxon>Pseudomonadati</taxon>
        <taxon>Pseudomonadota</taxon>
        <taxon>Alphaproteobacteria</taxon>
        <taxon>Sphingomonadales</taxon>
        <taxon>Sphingomonadaceae</taxon>
        <taxon>Sphingomonas</taxon>
    </lineage>
</organism>
<feature type="signal peptide" evidence="12">
    <location>
        <begin position="1"/>
        <end position="27"/>
    </location>
</feature>
<comment type="similarity">
    <text evidence="11">Belongs to the TonB-dependent receptor family.</text>
</comment>
<dbReference type="KEGG" id="spai:FPZ24_15090"/>
<keyword evidence="8" id="KW-0798">TonB box</keyword>
<dbReference type="SUPFAM" id="SSF56935">
    <property type="entry name" value="Porins"/>
    <property type="match status" value="1"/>
</dbReference>
<evidence type="ECO:0000256" key="8">
    <source>
        <dbReference type="ARBA" id="ARBA00023077"/>
    </source>
</evidence>
<dbReference type="AlphaFoldDB" id="A0A5B8LK49"/>
<proteinExistence type="inferred from homology"/>
<keyword evidence="14" id="KW-0675">Receptor</keyword>
<dbReference type="RefSeq" id="WP_146573345.1">
    <property type="nucleotide sequence ID" value="NZ_CP042306.1"/>
</dbReference>
<accession>A0A5B8LK49</accession>
<dbReference type="InterPro" id="IPR006311">
    <property type="entry name" value="TAT_signal"/>
</dbReference>
<keyword evidence="15" id="KW-1185">Reference proteome</keyword>
<feature type="domain" description="TonB-dependent receptor plug" evidence="13">
    <location>
        <begin position="68"/>
        <end position="180"/>
    </location>
</feature>
<evidence type="ECO:0000256" key="3">
    <source>
        <dbReference type="ARBA" id="ARBA00022452"/>
    </source>
</evidence>
<dbReference type="PROSITE" id="PS52016">
    <property type="entry name" value="TONB_DEPENDENT_REC_3"/>
    <property type="match status" value="1"/>
</dbReference>
<keyword evidence="10 11" id="KW-0998">Cell outer membrane</keyword>
<evidence type="ECO:0000313" key="15">
    <source>
        <dbReference type="Proteomes" id="UP000315673"/>
    </source>
</evidence>
<evidence type="ECO:0000256" key="10">
    <source>
        <dbReference type="ARBA" id="ARBA00023237"/>
    </source>
</evidence>
<keyword evidence="5 11" id="KW-0812">Transmembrane</keyword>
<sequence length="780" mass="82214">MSFNNNSRIALLAGAAFVAFMATAAHAQSAPAPVAAADGQTGGADATAADDQSMPDIIVTATKSNERLKDVPASISVVTATDMTKGGITRFADYAARIPGLSFTSGRTGNTQVTLRGITTGSSQPGSTTAFYVDEAPVGSVNAYTGGNGITPDLDPSDLAQIEVLKGPQGTLYGAGAVGGLLKFTTVEPNLSTIEGSASAGVNTVAKGDVGYSARGMFNLPLVTDRLGLHVSGFYRRDAGYIDNVNPVIGGKDANDAKIRGGRAVLSMKFTPELRLDLSATLQDTTTGAANIVDVDSVTLKPIYGDLKQNRFAQETGRVRLRLYNATWRADLGKVNIVSSTTYQRIFSGERTDASRTFGAAFAGLSGIADLGAALNTYKHSDRWSEEARVTANDLAGGILDVQAGFYWTYEGDKNRINNADLFHTATGVGIPSISVPAYALFGIPTTSPYGLVFAKIDSSYQEFSGFGNIRLHFGQKFDILGGVRYAHDKQKYSQDYEGLLIPAITGFAFRQLVAVGAEKANVATWLVSPRFKISDDFMIYGRAASGYRPGGPNPAPPSGGVPLTFQPDRLIQYEVGFKASAMNKLLSVDAALFYTDWNNIQVQTSAGGFNFIVNGGKARSQGGEVTIRLQPATGLSFGLNAAYTDAKLTSDAPRAKGINGDRLPYVPRLSGSFTADYSATLSGSTKLNLGAALNYTGNRISDYSGNFPKHLPAYATVDLRAGLDFGSFNLSAFARNLTDKRAIVVVGTELLATNNTAGSPYAAGVLTPRTIGLEASVKF</sequence>
<gene>
    <name evidence="14" type="ORF">FPZ24_15090</name>
</gene>
<evidence type="ECO:0000256" key="12">
    <source>
        <dbReference type="SAM" id="SignalP"/>
    </source>
</evidence>
<evidence type="ECO:0000256" key="11">
    <source>
        <dbReference type="PROSITE-ProRule" id="PRU01360"/>
    </source>
</evidence>
<dbReference type="GO" id="GO:0009279">
    <property type="term" value="C:cell outer membrane"/>
    <property type="evidence" value="ECO:0007669"/>
    <property type="project" value="UniProtKB-SubCell"/>
</dbReference>
<evidence type="ECO:0000259" key="13">
    <source>
        <dbReference type="Pfam" id="PF07715"/>
    </source>
</evidence>
<dbReference type="GO" id="GO:0006826">
    <property type="term" value="P:iron ion transport"/>
    <property type="evidence" value="ECO:0007669"/>
    <property type="project" value="UniProtKB-KW"/>
</dbReference>
<comment type="subcellular location">
    <subcellularLocation>
        <location evidence="1 11">Cell outer membrane</location>
        <topology evidence="1 11">Multi-pass membrane protein</topology>
    </subcellularLocation>
</comment>
<dbReference type="PANTHER" id="PTHR32552">
    <property type="entry name" value="FERRICHROME IRON RECEPTOR-RELATED"/>
    <property type="match status" value="1"/>
</dbReference>